<reference evidence="2" key="1">
    <citation type="submission" date="2020-06" db="EMBL/GenBank/DDBJ databases">
        <authorList>
            <person name="Li T."/>
            <person name="Hu X."/>
            <person name="Zhang T."/>
            <person name="Song X."/>
            <person name="Zhang H."/>
            <person name="Dai N."/>
            <person name="Sheng W."/>
            <person name="Hou X."/>
            <person name="Wei L."/>
        </authorList>
    </citation>
    <scope>NUCLEOTIDE SEQUENCE</scope>
    <source>
        <strain evidence="2">G02</strain>
        <tissue evidence="2">Leaf</tissue>
    </source>
</reference>
<proteinExistence type="predicted"/>
<sequence length="313" mass="36397">MKELRLHDMKSNDCHVFMQKLILIAFCKMLPELVECVDIGQPFIPEFMFDNTRRKQGSVATILCNLEKIFSPAFFDLMEHLIFTCHMKLAWERPCNIGGCTHLRGPFLNELYKHHHLFFGFSSILITLQLGKQSTDLFCNQIQYIHWTHREDGFRWITSHNCLDIKARLRIGCLSLQVLLHPPDCKLGIMQLSTNPSQLHPSTGIFVGTFNLFDDTFRQEDPNIEELVATQFKKYKNRFKRCIEVAFQEEETIPTLQVVTDNHVYDLHDPNGIQLVVELFLANQQGTGTSRSANCESNDKSDEDRFDEDYEME</sequence>
<evidence type="ECO:0000313" key="2">
    <source>
        <dbReference type="EMBL" id="KAL0308750.1"/>
    </source>
</evidence>
<gene>
    <name evidence="2" type="ORF">Sradi_5817300</name>
</gene>
<name>A0AAW2KP80_SESRA</name>
<dbReference type="EMBL" id="JACGWJ010000027">
    <property type="protein sequence ID" value="KAL0308750.1"/>
    <property type="molecule type" value="Genomic_DNA"/>
</dbReference>
<protein>
    <submittedName>
        <fullName evidence="2">Uncharacterized protein</fullName>
    </submittedName>
</protein>
<feature type="compositionally biased region" description="Acidic residues" evidence="1">
    <location>
        <begin position="304"/>
        <end position="313"/>
    </location>
</feature>
<accession>A0AAW2KP80</accession>
<reference evidence="2" key="2">
    <citation type="journal article" date="2024" name="Plant">
        <title>Genomic evolution and insights into agronomic trait innovations of Sesamum species.</title>
        <authorList>
            <person name="Miao H."/>
            <person name="Wang L."/>
            <person name="Qu L."/>
            <person name="Liu H."/>
            <person name="Sun Y."/>
            <person name="Le M."/>
            <person name="Wang Q."/>
            <person name="Wei S."/>
            <person name="Zheng Y."/>
            <person name="Lin W."/>
            <person name="Duan Y."/>
            <person name="Cao H."/>
            <person name="Xiong S."/>
            <person name="Wang X."/>
            <person name="Wei L."/>
            <person name="Li C."/>
            <person name="Ma Q."/>
            <person name="Ju M."/>
            <person name="Zhao R."/>
            <person name="Li G."/>
            <person name="Mu C."/>
            <person name="Tian Q."/>
            <person name="Mei H."/>
            <person name="Zhang T."/>
            <person name="Gao T."/>
            <person name="Zhang H."/>
        </authorList>
    </citation>
    <scope>NUCLEOTIDE SEQUENCE</scope>
    <source>
        <strain evidence="2">G02</strain>
    </source>
</reference>
<dbReference type="PANTHER" id="PTHR48258">
    <property type="entry name" value="DUF4218 DOMAIN-CONTAINING PROTEIN-RELATED"/>
    <property type="match status" value="1"/>
</dbReference>
<feature type="compositionally biased region" description="Polar residues" evidence="1">
    <location>
        <begin position="287"/>
        <end position="296"/>
    </location>
</feature>
<comment type="caution">
    <text evidence="2">The sequence shown here is derived from an EMBL/GenBank/DDBJ whole genome shotgun (WGS) entry which is preliminary data.</text>
</comment>
<dbReference type="AlphaFoldDB" id="A0AAW2KP80"/>
<feature type="region of interest" description="Disordered" evidence="1">
    <location>
        <begin position="287"/>
        <end position="313"/>
    </location>
</feature>
<evidence type="ECO:0000256" key="1">
    <source>
        <dbReference type="SAM" id="MobiDB-lite"/>
    </source>
</evidence>
<organism evidence="2">
    <name type="scientific">Sesamum radiatum</name>
    <name type="common">Black benniseed</name>
    <dbReference type="NCBI Taxonomy" id="300843"/>
    <lineage>
        <taxon>Eukaryota</taxon>
        <taxon>Viridiplantae</taxon>
        <taxon>Streptophyta</taxon>
        <taxon>Embryophyta</taxon>
        <taxon>Tracheophyta</taxon>
        <taxon>Spermatophyta</taxon>
        <taxon>Magnoliopsida</taxon>
        <taxon>eudicotyledons</taxon>
        <taxon>Gunneridae</taxon>
        <taxon>Pentapetalae</taxon>
        <taxon>asterids</taxon>
        <taxon>lamiids</taxon>
        <taxon>Lamiales</taxon>
        <taxon>Pedaliaceae</taxon>
        <taxon>Sesamum</taxon>
    </lineage>
</organism>
<dbReference type="PANTHER" id="PTHR48258:SF3">
    <property type="entry name" value="FK506-BINDING PROTEIN 4-LIKE ISOFORM X1"/>
    <property type="match status" value="1"/>
</dbReference>